<organism evidence="1 2">
    <name type="scientific">Flavobacterium haoranii</name>
    <dbReference type="NCBI Taxonomy" id="683124"/>
    <lineage>
        <taxon>Bacteria</taxon>
        <taxon>Pseudomonadati</taxon>
        <taxon>Bacteroidota</taxon>
        <taxon>Flavobacteriia</taxon>
        <taxon>Flavobacteriales</taxon>
        <taxon>Flavobacteriaceae</taxon>
        <taxon>Flavobacterium</taxon>
    </lineage>
</organism>
<dbReference type="OrthoDB" id="676614at2"/>
<evidence type="ECO:0000313" key="2">
    <source>
        <dbReference type="Proteomes" id="UP000184232"/>
    </source>
</evidence>
<reference evidence="1 2" key="1">
    <citation type="submission" date="2016-11" db="EMBL/GenBank/DDBJ databases">
        <authorList>
            <person name="Jaros S."/>
            <person name="Januszkiewicz K."/>
            <person name="Wedrychowicz H."/>
        </authorList>
    </citation>
    <scope>NUCLEOTIDE SEQUENCE [LARGE SCALE GENOMIC DNA]</scope>
    <source>
        <strain evidence="1 2">DSM 22807</strain>
    </source>
</reference>
<proteinExistence type="predicted"/>
<dbReference type="STRING" id="683124.SAMN05444337_0865"/>
<evidence type="ECO:0000313" key="1">
    <source>
        <dbReference type="EMBL" id="SHI81275.1"/>
    </source>
</evidence>
<dbReference type="AlphaFoldDB" id="A0A1M6E766"/>
<gene>
    <name evidence="1" type="ORF">SAMN05444337_0865</name>
</gene>
<dbReference type="EMBL" id="FQZH01000001">
    <property type="protein sequence ID" value="SHI81275.1"/>
    <property type="molecule type" value="Genomic_DNA"/>
</dbReference>
<keyword evidence="2" id="KW-1185">Reference proteome</keyword>
<protein>
    <recommendedName>
        <fullName evidence="3">IPExxxVDY family protein</fullName>
    </recommendedName>
</protein>
<accession>A0A1M6E766</accession>
<evidence type="ECO:0008006" key="3">
    <source>
        <dbReference type="Google" id="ProtNLM"/>
    </source>
</evidence>
<name>A0A1M6E766_9FLAO</name>
<dbReference type="RefSeq" id="WP_072782032.1">
    <property type="nucleotide sequence ID" value="NZ_CP045292.1"/>
</dbReference>
<sequence>MAIHKILIDDLLSSDYELIAIHSNLEDYRLAYLINKVLEIKLTKNDFDVELKSKDGKSIFEHFIFDDELQDLCWHLVSNKSNYISKNSNLGLFDDVNATMSLIPEFKTADYILKIDNTDDYFEPEIILKKLNEITNVSLVYKIEQNKLKSKNNLIF</sequence>
<dbReference type="NCBIfam" id="NF033205">
    <property type="entry name" value="IPExxxVDY"/>
    <property type="match status" value="1"/>
</dbReference>
<dbReference type="InterPro" id="IPR047690">
    <property type="entry name" value="IPExxxVDY_fam"/>
</dbReference>
<dbReference type="Proteomes" id="UP000184232">
    <property type="component" value="Unassembled WGS sequence"/>
</dbReference>